<sequence>MKKVLLRIVAGLEMYLEQIREFNANFKKLVNYMAFFVEEPLADKLPKPTPEPDSNPEERYLESEMLTIKMVCSILKVSRSKLYDFKEKGELTFFERPGGGIRLCPEEVERLRYCYSRTQGEGVSI</sequence>
<name>A0ABS1R2B1_9SPHI</name>
<evidence type="ECO:0000313" key="1">
    <source>
        <dbReference type="EMBL" id="MBL1408689.1"/>
    </source>
</evidence>
<proteinExistence type="predicted"/>
<protein>
    <submittedName>
        <fullName evidence="1">Helix-turn-helix domain-containing protein</fullName>
    </submittedName>
</protein>
<dbReference type="Proteomes" id="UP000625283">
    <property type="component" value="Unassembled WGS sequence"/>
</dbReference>
<organism evidence="1 2">
    <name type="scientific">Sphingobacterium faecale</name>
    <dbReference type="NCBI Taxonomy" id="2803775"/>
    <lineage>
        <taxon>Bacteria</taxon>
        <taxon>Pseudomonadati</taxon>
        <taxon>Bacteroidota</taxon>
        <taxon>Sphingobacteriia</taxon>
        <taxon>Sphingobacteriales</taxon>
        <taxon>Sphingobacteriaceae</taxon>
        <taxon>Sphingobacterium</taxon>
    </lineage>
</organism>
<dbReference type="SUPFAM" id="SSF46955">
    <property type="entry name" value="Putative DNA-binding domain"/>
    <property type="match status" value="1"/>
</dbReference>
<evidence type="ECO:0000313" key="2">
    <source>
        <dbReference type="Proteomes" id="UP000625283"/>
    </source>
</evidence>
<dbReference type="InterPro" id="IPR009061">
    <property type="entry name" value="DNA-bd_dom_put_sf"/>
</dbReference>
<reference evidence="1 2" key="1">
    <citation type="submission" date="2021-01" db="EMBL/GenBank/DDBJ databases">
        <title>C459-1 draft genome sequence.</title>
        <authorList>
            <person name="Zhang X.-F."/>
        </authorList>
    </citation>
    <scope>NUCLEOTIDE SEQUENCE [LARGE SCALE GENOMIC DNA]</scope>
    <source>
        <strain evidence="2">C459-1</strain>
    </source>
</reference>
<keyword evidence="2" id="KW-1185">Reference proteome</keyword>
<gene>
    <name evidence="1" type="ORF">JKG61_08010</name>
</gene>
<dbReference type="RefSeq" id="WP_202102439.1">
    <property type="nucleotide sequence ID" value="NZ_JAERTY010000003.1"/>
</dbReference>
<accession>A0ABS1R2B1</accession>
<dbReference type="EMBL" id="JAERTY010000003">
    <property type="protein sequence ID" value="MBL1408689.1"/>
    <property type="molecule type" value="Genomic_DNA"/>
</dbReference>
<comment type="caution">
    <text evidence="1">The sequence shown here is derived from an EMBL/GenBank/DDBJ whole genome shotgun (WGS) entry which is preliminary data.</text>
</comment>